<evidence type="ECO:0000256" key="2">
    <source>
        <dbReference type="PROSITE-ProRule" id="PRU00023"/>
    </source>
</evidence>
<keyword evidence="2" id="KW-0040">ANK repeat</keyword>
<organism evidence="6 7">
    <name type="scientific">Penicillium canescens</name>
    <dbReference type="NCBI Taxonomy" id="5083"/>
    <lineage>
        <taxon>Eukaryota</taxon>
        <taxon>Fungi</taxon>
        <taxon>Dikarya</taxon>
        <taxon>Ascomycota</taxon>
        <taxon>Pezizomycotina</taxon>
        <taxon>Eurotiomycetes</taxon>
        <taxon>Eurotiomycetidae</taxon>
        <taxon>Eurotiales</taxon>
        <taxon>Aspergillaceae</taxon>
        <taxon>Penicillium</taxon>
    </lineage>
</organism>
<dbReference type="Pfam" id="PF24883">
    <property type="entry name" value="NPHP3_N"/>
    <property type="match status" value="1"/>
</dbReference>
<proteinExistence type="predicted"/>
<feature type="domain" description="NWD NACHT-NTPase N-terminal" evidence="4">
    <location>
        <begin position="182"/>
        <end position="319"/>
    </location>
</feature>
<keyword evidence="1" id="KW-0677">Repeat</keyword>
<feature type="compositionally biased region" description="Low complexity" evidence="3">
    <location>
        <begin position="104"/>
        <end position="115"/>
    </location>
</feature>
<feature type="region of interest" description="Disordered" evidence="3">
    <location>
        <begin position="1"/>
        <end position="135"/>
    </location>
</feature>
<feature type="repeat" description="ANK" evidence="2">
    <location>
        <begin position="917"/>
        <end position="945"/>
    </location>
</feature>
<reference evidence="6" key="1">
    <citation type="journal article" date="2023" name="IMA Fungus">
        <title>Comparative genomic study of the Penicillium genus elucidates a diverse pangenome and 15 lateral gene transfer events.</title>
        <authorList>
            <person name="Petersen C."/>
            <person name="Sorensen T."/>
            <person name="Nielsen M.R."/>
            <person name="Sondergaard T.E."/>
            <person name="Sorensen J.L."/>
            <person name="Fitzpatrick D.A."/>
            <person name="Frisvad J.C."/>
            <person name="Nielsen K.L."/>
        </authorList>
    </citation>
    <scope>NUCLEOTIDE SEQUENCE</scope>
    <source>
        <strain evidence="6">IBT 15450</strain>
    </source>
</reference>
<sequence>MAFDSIRVRVNNLTPKTDPKQSSKKSSVKTDSSSVASVAVQPSEEPTPALVPVLVQSSDESSAQPESSAMPVPAQPCEESSEPSEPPSVKPETSFSKTCVQDESSVSKPVSVPASTQPFSDVPQQLKRSEDAPRSLKNEPDLWLRAYTVLQEQQPELMKAYNTHLASLQHDQEHGSGILNERSVKFVLWFDPIVKNAVSTQPYAALAWSGASLLLPLLTSGSTENEAMLKGFNSLSNVQLYWQICEKNYLKKKGLEKQNFEKKDLNYEQLLECLVKLYTLIFEYQALVICHLSKKQRSRAWDDMTKSIDWVAKITEISKLSDDYSKLIDRYEATEISDIRDSELEQLNYSRRILEDLRDLVEATSKQSQANNQDQYERALLQDFAPRDGGWEDHKNINPTKVKDTCEWFFKDERFRKWRNTNTSTVLWVSASPGCGKSVLSRALIDEQHLYRSVATTVCYFFFKDGAESRMHATDALSAILHQLFEHDTENHLIKFALPSHRAHGHKLSTNFSELWQILLKCVESPTTGDIVVLLDALDECKSESWKSLLEKLVEFYSQRPSDQPSKLKFLITSRPYDDIELHFRRFLKASTYFAFDADENSGEIGKDIDKVIDAKMENDTIFEEKDRLSIAKRLKSMEQRTYLWLHLTFNIIQESPSSFEQWADLEELLSSLPKKVSEAYEKILSRSKDEKHTEALLRIMLAATRPLTLGEANRALTLALKPNKCGSYTELVSRCWREETFQQKRENFLIHRPQQGEWGGRLEMSSAHAEMAHVCLRYLSCLDESELAFIEETRKTCEIRGKPKSRISREIGEKIDRKLPLALYSAQHWMEHGKHSEDEKHIQDRIMDFLLPQGLSYFVWGRLFDPEDPWDRTTFTYYQQKSSLYYASFGGLQNTVSLLLQQQLHVNAEEGVLDKALNVASKNGHIDIVQLLIGKGADVNAQNFFGVSAIEAASAHGHIDLVQLLIEKGADVNAQTSFGGSAIEAASTEGHIDIVRLLIGKGADVNAQTSSGVSAIEAASADGHIDIVQLLIGKGADVNAQNYSGVIWLYSSLSASKKNALQFLLENGAYVNSAGERLEGNNALIAASERGYEDIVQLLLDNGAGVNSNDGCYNALFRAADWGNIESVQLLFDYGANFGLPNNLPEQDLPLHPIGEYYSNSLDAASRHGHEGIVQLLLEKGAIWADGSSRPDFSADDSSVHDGGSP</sequence>
<dbReference type="PROSITE" id="PS50088">
    <property type="entry name" value="ANK_REPEAT"/>
    <property type="match status" value="5"/>
</dbReference>
<dbReference type="SUPFAM" id="SSF48403">
    <property type="entry name" value="Ankyrin repeat"/>
    <property type="match status" value="1"/>
</dbReference>
<evidence type="ECO:0000313" key="7">
    <source>
        <dbReference type="Proteomes" id="UP001219568"/>
    </source>
</evidence>
<keyword evidence="7" id="KW-1185">Reference proteome</keyword>
<dbReference type="Gene3D" id="3.40.50.300">
    <property type="entry name" value="P-loop containing nucleotide triphosphate hydrolases"/>
    <property type="match status" value="1"/>
</dbReference>
<dbReference type="SUPFAM" id="SSF52540">
    <property type="entry name" value="P-loop containing nucleoside triphosphate hydrolases"/>
    <property type="match status" value="1"/>
</dbReference>
<dbReference type="InterPro" id="IPR056884">
    <property type="entry name" value="NPHP3-like_N"/>
</dbReference>
<evidence type="ECO:0000256" key="1">
    <source>
        <dbReference type="ARBA" id="ARBA00022737"/>
    </source>
</evidence>
<reference evidence="6" key="2">
    <citation type="submission" date="2023-01" db="EMBL/GenBank/DDBJ databases">
        <authorList>
            <person name="Petersen C."/>
        </authorList>
    </citation>
    <scope>NUCLEOTIDE SEQUENCE</scope>
    <source>
        <strain evidence="6">IBT 15450</strain>
    </source>
</reference>
<gene>
    <name evidence="6" type="ORF">N7460_010212</name>
</gene>
<evidence type="ECO:0000259" key="5">
    <source>
        <dbReference type="Pfam" id="PF24883"/>
    </source>
</evidence>
<dbReference type="AlphaFoldDB" id="A0AAD6I438"/>
<comment type="caution">
    <text evidence="6">The sequence shown here is derived from an EMBL/GenBank/DDBJ whole genome shotgun (WGS) entry which is preliminary data.</text>
</comment>
<dbReference type="PROSITE" id="PS50297">
    <property type="entry name" value="ANK_REP_REGION"/>
    <property type="match status" value="5"/>
</dbReference>
<feature type="domain" description="Nephrocystin 3-like N-terminal" evidence="5">
    <location>
        <begin position="404"/>
        <end position="575"/>
    </location>
</feature>
<dbReference type="PANTHER" id="PTHR10039">
    <property type="entry name" value="AMELOGENIN"/>
    <property type="match status" value="1"/>
</dbReference>
<accession>A0AAD6I438</accession>
<dbReference type="EMBL" id="JAQJZL010000014">
    <property type="protein sequence ID" value="KAJ6029946.1"/>
    <property type="molecule type" value="Genomic_DNA"/>
</dbReference>
<feature type="repeat" description="ANK" evidence="2">
    <location>
        <begin position="979"/>
        <end position="1011"/>
    </location>
</feature>
<name>A0AAD6I438_PENCN</name>
<evidence type="ECO:0008006" key="8">
    <source>
        <dbReference type="Google" id="ProtNLM"/>
    </source>
</evidence>
<dbReference type="Gene3D" id="1.25.40.20">
    <property type="entry name" value="Ankyrin repeat-containing domain"/>
    <property type="match status" value="1"/>
</dbReference>
<feature type="repeat" description="ANK" evidence="2">
    <location>
        <begin position="946"/>
        <end position="978"/>
    </location>
</feature>
<evidence type="ECO:0000256" key="3">
    <source>
        <dbReference type="SAM" id="MobiDB-lite"/>
    </source>
</evidence>
<feature type="repeat" description="ANK" evidence="2">
    <location>
        <begin position="1012"/>
        <end position="1044"/>
    </location>
</feature>
<dbReference type="InterPro" id="IPR027417">
    <property type="entry name" value="P-loop_NTPase"/>
</dbReference>
<dbReference type="PANTHER" id="PTHR10039:SF16">
    <property type="entry name" value="GPI INOSITOL-DEACYLASE"/>
    <property type="match status" value="1"/>
</dbReference>
<protein>
    <recommendedName>
        <fullName evidence="8">NWD NACHT-NTPase N-terminal domain-containing protein</fullName>
    </recommendedName>
</protein>
<dbReference type="InterPro" id="IPR002110">
    <property type="entry name" value="Ankyrin_rpt"/>
</dbReference>
<dbReference type="Pfam" id="PF17100">
    <property type="entry name" value="NACHT_N"/>
    <property type="match status" value="1"/>
</dbReference>
<dbReference type="Pfam" id="PF12796">
    <property type="entry name" value="Ank_2"/>
    <property type="match status" value="3"/>
</dbReference>
<evidence type="ECO:0000313" key="6">
    <source>
        <dbReference type="EMBL" id="KAJ6029946.1"/>
    </source>
</evidence>
<dbReference type="InterPro" id="IPR036770">
    <property type="entry name" value="Ankyrin_rpt-contain_sf"/>
</dbReference>
<dbReference type="SMART" id="SM00248">
    <property type="entry name" value="ANK"/>
    <property type="match status" value="8"/>
</dbReference>
<dbReference type="InterPro" id="IPR031359">
    <property type="entry name" value="NACHT_N"/>
</dbReference>
<feature type="repeat" description="ANK" evidence="2">
    <location>
        <begin position="1080"/>
        <end position="1112"/>
    </location>
</feature>
<dbReference type="Proteomes" id="UP001219568">
    <property type="component" value="Unassembled WGS sequence"/>
</dbReference>
<feature type="compositionally biased region" description="Low complexity" evidence="3">
    <location>
        <begin position="56"/>
        <end position="69"/>
    </location>
</feature>
<evidence type="ECO:0000259" key="4">
    <source>
        <dbReference type="Pfam" id="PF17100"/>
    </source>
</evidence>
<feature type="compositionally biased region" description="Low complexity" evidence="3">
    <location>
        <begin position="29"/>
        <end position="43"/>
    </location>
</feature>